<dbReference type="EMBL" id="JABFTP020000103">
    <property type="protein sequence ID" value="KAL3276711.1"/>
    <property type="molecule type" value="Genomic_DNA"/>
</dbReference>
<dbReference type="AlphaFoldDB" id="A0ABD2ND92"/>
<evidence type="ECO:0000313" key="4">
    <source>
        <dbReference type="Proteomes" id="UP001516400"/>
    </source>
</evidence>
<proteinExistence type="predicted"/>
<sequence length="166" mass="19478">MRKRKRAAFVFRGKKPMLSSPPEEVTDLQADEAKPFNGTYYCKLCNFQETEREKFHEHIVVHRDVSTAYQCMECGECFVVKPSLLKHLLHYHKIKDTNDYLESNDCYDKNAVEELKEIMKLAPGESRGPVKENQCRVCLQEFSDGTELRKHFRIHGMAFLMKNTRD</sequence>
<dbReference type="Proteomes" id="UP001516400">
    <property type="component" value="Unassembled WGS sequence"/>
</dbReference>
<reference evidence="3 4" key="1">
    <citation type="journal article" date="2021" name="BMC Biol.">
        <title>Horizontally acquired antibacterial genes associated with adaptive radiation of ladybird beetles.</title>
        <authorList>
            <person name="Li H.S."/>
            <person name="Tang X.F."/>
            <person name="Huang Y.H."/>
            <person name="Xu Z.Y."/>
            <person name="Chen M.L."/>
            <person name="Du X.Y."/>
            <person name="Qiu B.Y."/>
            <person name="Chen P.T."/>
            <person name="Zhang W."/>
            <person name="Slipinski A."/>
            <person name="Escalona H.E."/>
            <person name="Waterhouse R.M."/>
            <person name="Zwick A."/>
            <person name="Pang H."/>
        </authorList>
    </citation>
    <scope>NUCLEOTIDE SEQUENCE [LARGE SCALE GENOMIC DNA]</scope>
    <source>
        <strain evidence="3">SYSU2018</strain>
    </source>
</reference>
<keyword evidence="1" id="KW-0479">Metal-binding</keyword>
<evidence type="ECO:0000259" key="2">
    <source>
        <dbReference type="PROSITE" id="PS50157"/>
    </source>
</evidence>
<dbReference type="SUPFAM" id="SSF57667">
    <property type="entry name" value="beta-beta-alpha zinc fingers"/>
    <property type="match status" value="1"/>
</dbReference>
<dbReference type="InterPro" id="IPR045914">
    <property type="entry name" value="Zn532-like"/>
</dbReference>
<dbReference type="PANTHER" id="PTHR47222:SF5">
    <property type="entry name" value="LOW QUALITY PROTEIN: ZINC FINGER PROTEIN 532-LIKE"/>
    <property type="match status" value="1"/>
</dbReference>
<protein>
    <recommendedName>
        <fullName evidence="2">C2H2-type domain-containing protein</fullName>
    </recommendedName>
</protein>
<accession>A0ABD2ND92</accession>
<gene>
    <name evidence="3" type="ORF">HHI36_012081</name>
</gene>
<dbReference type="PANTHER" id="PTHR47222">
    <property type="entry name" value="ZINC FINGER PROTEIN 532-RELATED"/>
    <property type="match status" value="1"/>
</dbReference>
<organism evidence="3 4">
    <name type="scientific">Cryptolaemus montrouzieri</name>
    <dbReference type="NCBI Taxonomy" id="559131"/>
    <lineage>
        <taxon>Eukaryota</taxon>
        <taxon>Metazoa</taxon>
        <taxon>Ecdysozoa</taxon>
        <taxon>Arthropoda</taxon>
        <taxon>Hexapoda</taxon>
        <taxon>Insecta</taxon>
        <taxon>Pterygota</taxon>
        <taxon>Neoptera</taxon>
        <taxon>Endopterygota</taxon>
        <taxon>Coleoptera</taxon>
        <taxon>Polyphaga</taxon>
        <taxon>Cucujiformia</taxon>
        <taxon>Coccinelloidea</taxon>
        <taxon>Coccinellidae</taxon>
        <taxon>Scymninae</taxon>
        <taxon>Scymnini</taxon>
        <taxon>Cryptolaemus</taxon>
    </lineage>
</organism>
<keyword evidence="1" id="KW-0862">Zinc</keyword>
<name>A0ABD2ND92_9CUCU</name>
<dbReference type="PROSITE" id="PS00028">
    <property type="entry name" value="ZINC_FINGER_C2H2_1"/>
    <property type="match status" value="2"/>
</dbReference>
<keyword evidence="4" id="KW-1185">Reference proteome</keyword>
<dbReference type="GO" id="GO:0008270">
    <property type="term" value="F:zinc ion binding"/>
    <property type="evidence" value="ECO:0007669"/>
    <property type="project" value="UniProtKB-KW"/>
</dbReference>
<dbReference type="Gene3D" id="3.30.160.60">
    <property type="entry name" value="Classic Zinc Finger"/>
    <property type="match status" value="1"/>
</dbReference>
<feature type="domain" description="C2H2-type" evidence="2">
    <location>
        <begin position="69"/>
        <end position="97"/>
    </location>
</feature>
<evidence type="ECO:0000313" key="3">
    <source>
        <dbReference type="EMBL" id="KAL3276711.1"/>
    </source>
</evidence>
<keyword evidence="1" id="KW-0863">Zinc-finger</keyword>
<feature type="domain" description="C2H2-type" evidence="2">
    <location>
        <begin position="133"/>
        <end position="155"/>
    </location>
</feature>
<comment type="caution">
    <text evidence="3">The sequence shown here is derived from an EMBL/GenBank/DDBJ whole genome shotgun (WGS) entry which is preliminary data.</text>
</comment>
<evidence type="ECO:0000256" key="1">
    <source>
        <dbReference type="PROSITE-ProRule" id="PRU00042"/>
    </source>
</evidence>
<dbReference type="InterPro" id="IPR013087">
    <property type="entry name" value="Znf_C2H2_type"/>
</dbReference>
<dbReference type="SMART" id="SM00355">
    <property type="entry name" value="ZnF_C2H2"/>
    <property type="match status" value="3"/>
</dbReference>
<dbReference type="PROSITE" id="PS50157">
    <property type="entry name" value="ZINC_FINGER_C2H2_2"/>
    <property type="match status" value="2"/>
</dbReference>
<dbReference type="InterPro" id="IPR036236">
    <property type="entry name" value="Znf_C2H2_sf"/>
</dbReference>